<protein>
    <submittedName>
        <fullName evidence="2">CubicO group peptidase, beta-lactamase class C family</fullName>
    </submittedName>
</protein>
<evidence type="ECO:0000313" key="2">
    <source>
        <dbReference type="EMBL" id="SDI99361.1"/>
    </source>
</evidence>
<feature type="domain" description="Beta-lactamase-related" evidence="1">
    <location>
        <begin position="42"/>
        <end position="307"/>
    </location>
</feature>
<dbReference type="EMBL" id="FNDJ01000008">
    <property type="protein sequence ID" value="SDI99361.1"/>
    <property type="molecule type" value="Genomic_DNA"/>
</dbReference>
<evidence type="ECO:0000259" key="1">
    <source>
        <dbReference type="Pfam" id="PF00144"/>
    </source>
</evidence>
<organism evidence="2 3">
    <name type="scientific">Nonomuraea jiangxiensis</name>
    <dbReference type="NCBI Taxonomy" id="633440"/>
    <lineage>
        <taxon>Bacteria</taxon>
        <taxon>Bacillati</taxon>
        <taxon>Actinomycetota</taxon>
        <taxon>Actinomycetes</taxon>
        <taxon>Streptosporangiales</taxon>
        <taxon>Streptosporangiaceae</taxon>
        <taxon>Nonomuraea</taxon>
    </lineage>
</organism>
<proteinExistence type="predicted"/>
<dbReference type="STRING" id="633440.SAMN05421869_108121"/>
<dbReference type="Gene3D" id="3.40.710.10">
    <property type="entry name" value="DD-peptidase/beta-lactamase superfamily"/>
    <property type="match status" value="1"/>
</dbReference>
<dbReference type="RefSeq" id="WP_176993264.1">
    <property type="nucleotide sequence ID" value="NZ_FNDJ01000008.1"/>
</dbReference>
<dbReference type="PANTHER" id="PTHR46825:SF9">
    <property type="entry name" value="BETA-LACTAMASE-RELATED DOMAIN-CONTAINING PROTEIN"/>
    <property type="match status" value="1"/>
</dbReference>
<name>A0A1G8Q3S3_9ACTN</name>
<evidence type="ECO:0000313" key="3">
    <source>
        <dbReference type="Proteomes" id="UP000199202"/>
    </source>
</evidence>
<accession>A0A1G8Q3S3</accession>
<dbReference type="InterPro" id="IPR012338">
    <property type="entry name" value="Beta-lactam/transpept-like"/>
</dbReference>
<keyword evidence="3" id="KW-1185">Reference proteome</keyword>
<dbReference type="PANTHER" id="PTHR46825">
    <property type="entry name" value="D-ALANYL-D-ALANINE-CARBOXYPEPTIDASE/ENDOPEPTIDASE AMPH"/>
    <property type="match status" value="1"/>
</dbReference>
<dbReference type="InterPro" id="IPR050491">
    <property type="entry name" value="AmpC-like"/>
</dbReference>
<sequence length="327" mass="34975">MSQLHQRIAALISEAGYRDDEPIVVGVQQRAAPPVLLAQGLTSTGEPVTATTLAYAASLSKQMTAACAALLAQKGVLDMEAPLSRWLPELPAWAGTVRLRHLVHHTAALPADSKVDAITGNADRTTPGIIQALTQFLALDRRPGTEHVYSNAGYVCLAAVVERAADLPLPDFARRHLFVPLAMADTRFWPGPGPTPPGAAPLARLHPAPLSLGDGGIWTTLGDLLRWGQALNADELGISGLLQTPGRLDDGTPIDYAWGIGVRSHAGHRVYRHGGGWIGLRALHARVPDLDLSVALIAINDHTERRVRLLNSLLDVVNLPPLQEQQT</sequence>
<gene>
    <name evidence="2" type="ORF">SAMN05421869_108121</name>
</gene>
<dbReference type="Proteomes" id="UP000199202">
    <property type="component" value="Unassembled WGS sequence"/>
</dbReference>
<dbReference type="AlphaFoldDB" id="A0A1G8Q3S3"/>
<dbReference type="Pfam" id="PF00144">
    <property type="entry name" value="Beta-lactamase"/>
    <property type="match status" value="1"/>
</dbReference>
<dbReference type="SUPFAM" id="SSF56601">
    <property type="entry name" value="beta-lactamase/transpeptidase-like"/>
    <property type="match status" value="1"/>
</dbReference>
<dbReference type="InterPro" id="IPR001466">
    <property type="entry name" value="Beta-lactam-related"/>
</dbReference>
<reference evidence="2 3" key="1">
    <citation type="submission" date="2016-10" db="EMBL/GenBank/DDBJ databases">
        <authorList>
            <person name="de Groot N.N."/>
        </authorList>
    </citation>
    <scope>NUCLEOTIDE SEQUENCE [LARGE SCALE GENOMIC DNA]</scope>
    <source>
        <strain evidence="2 3">CGMCC 4.6533</strain>
    </source>
</reference>